<dbReference type="SMR" id="A0AA38XVZ0"/>
<dbReference type="InterPro" id="IPR001261">
    <property type="entry name" value="ArgE/DapE_CS"/>
</dbReference>
<dbReference type="GO" id="GO:0008666">
    <property type="term" value="F:2,3,4,5-tetrahydropyridine-2,6-dicarboxylate N-succinyltransferase activity"/>
    <property type="evidence" value="ECO:0007669"/>
    <property type="project" value="InterPro"/>
</dbReference>
<dbReference type="EC" id="3.4.11.18" evidence="18"/>
<comment type="function">
    <text evidence="18">Cotranslationally removes the N-terminal methionine from nascent proteins. The N-terminal methionine is often cleaved when the second residue in the primary sequence is small and uncharged (Met-Ala-, Cys, Gly, Pro, Ser, Thr, or Val).</text>
</comment>
<feature type="domain" description="ACT" evidence="21">
    <location>
        <begin position="964"/>
        <end position="1043"/>
    </location>
</feature>
<evidence type="ECO:0000256" key="16">
    <source>
        <dbReference type="ARBA" id="ARBA00029440"/>
    </source>
</evidence>
<comment type="pathway">
    <text evidence="16">Amino-acid biosynthesis.</text>
</comment>
<comment type="similarity">
    <text evidence="17">Belongs to the peptidase M24A family. Methionine aminopeptidase type 1 subfamily.</text>
</comment>
<dbReference type="InterPro" id="IPR045865">
    <property type="entry name" value="ACT-like_dom_sf"/>
</dbReference>
<evidence type="ECO:0000256" key="20">
    <source>
        <dbReference type="SAM" id="SignalP"/>
    </source>
</evidence>
<dbReference type="Gene3D" id="1.10.166.10">
    <property type="entry name" value="Tetrahydrodipicolinate-N-succinyltransferase, N-terminal domain"/>
    <property type="match status" value="1"/>
</dbReference>
<keyword evidence="8" id="KW-0677">Repeat</keyword>
<dbReference type="GO" id="GO:0009089">
    <property type="term" value="P:lysine biosynthetic process via diaminopimelate"/>
    <property type="evidence" value="ECO:0007669"/>
    <property type="project" value="InterPro"/>
</dbReference>
<keyword evidence="4" id="KW-0028">Amino-acid biosynthesis</keyword>
<name>A0AA38XVZ0_9EURO</name>
<dbReference type="InterPro" id="IPR005941">
    <property type="entry name" value="DapE_proteobac"/>
</dbReference>
<dbReference type="InterPro" id="IPR023180">
    <property type="entry name" value="THP_succinylTrfase_dom1"/>
</dbReference>
<evidence type="ECO:0000256" key="13">
    <source>
        <dbReference type="ARBA" id="ARBA00023154"/>
    </source>
</evidence>
<keyword evidence="15" id="KW-0012">Acyltransferase</keyword>
<dbReference type="CDD" id="cd04899">
    <property type="entry name" value="ACT_ACR-UUR-like_2"/>
    <property type="match status" value="1"/>
</dbReference>
<keyword evidence="9 17" id="KW-0378">Hydrolase</keyword>
<protein>
    <recommendedName>
        <fullName evidence="18">Methionine aminopeptidase</fullName>
        <ecNumber evidence="18">3.4.11.18</ecNumber>
    </recommendedName>
</protein>
<dbReference type="GO" id="GO:0070006">
    <property type="term" value="F:metalloaminopeptidase activity"/>
    <property type="evidence" value="ECO:0007669"/>
    <property type="project" value="UniProtKB-UniRule"/>
</dbReference>
<dbReference type="GO" id="GO:0019877">
    <property type="term" value="P:diaminopimelate biosynthetic process"/>
    <property type="evidence" value="ECO:0007669"/>
    <property type="project" value="UniProtKB-KW"/>
</dbReference>
<dbReference type="Pfam" id="PF07687">
    <property type="entry name" value="M20_dimer"/>
    <property type="match status" value="1"/>
</dbReference>
<reference evidence="23" key="1">
    <citation type="submission" date="2022-10" db="EMBL/GenBank/DDBJ databases">
        <title>Culturing micro-colonial fungi from biological soil crusts in the Mojave desert and describing Neophaeococcomyces mojavensis, and introducing the new genera and species Taxawa tesnikishii.</title>
        <authorList>
            <person name="Kurbessoian T."/>
            <person name="Stajich J.E."/>
        </authorList>
    </citation>
    <scope>NUCLEOTIDE SEQUENCE</scope>
    <source>
        <strain evidence="23">TK_35</strain>
    </source>
</reference>
<dbReference type="CDD" id="cd04900">
    <property type="entry name" value="ACT_UUR-like_1"/>
    <property type="match status" value="1"/>
</dbReference>
<dbReference type="GO" id="GO:0009014">
    <property type="term" value="F:succinyl-diaminopimelate desuccinylase activity"/>
    <property type="evidence" value="ECO:0007669"/>
    <property type="project" value="InterPro"/>
</dbReference>
<dbReference type="SUPFAM" id="SSF55021">
    <property type="entry name" value="ACT-like"/>
    <property type="match status" value="1"/>
</dbReference>
<dbReference type="SUPFAM" id="SSF52833">
    <property type="entry name" value="Thioredoxin-like"/>
    <property type="match status" value="1"/>
</dbReference>
<feature type="binding site" evidence="17">
    <location>
        <position position="257"/>
    </location>
    <ligand>
        <name>a divalent metal cation</name>
        <dbReference type="ChEBI" id="CHEBI:60240"/>
        <label>2</label>
        <note>catalytic</note>
    </ligand>
</feature>
<evidence type="ECO:0000259" key="22">
    <source>
        <dbReference type="PROSITE" id="PS51831"/>
    </source>
</evidence>
<keyword evidence="12" id="KW-0220">Diaminopimelate biosynthesis</keyword>
<dbReference type="InterPro" id="IPR002934">
    <property type="entry name" value="Polymerase_NTP_transf_dom"/>
</dbReference>
<organism evidence="23">
    <name type="scientific">Knufia peltigerae</name>
    <dbReference type="NCBI Taxonomy" id="1002370"/>
    <lineage>
        <taxon>Eukaryota</taxon>
        <taxon>Fungi</taxon>
        <taxon>Dikarya</taxon>
        <taxon>Ascomycota</taxon>
        <taxon>Pezizomycotina</taxon>
        <taxon>Eurotiomycetes</taxon>
        <taxon>Chaetothyriomycetidae</taxon>
        <taxon>Chaetothyriales</taxon>
        <taxon>Trichomeriaceae</taxon>
        <taxon>Knufia</taxon>
    </lineage>
</organism>
<dbReference type="InterPro" id="IPR002912">
    <property type="entry name" value="ACT_dom"/>
</dbReference>
<evidence type="ECO:0000256" key="18">
    <source>
        <dbReference type="RuleBase" id="RU003653"/>
    </source>
</evidence>
<dbReference type="Pfam" id="PF01966">
    <property type="entry name" value="HD"/>
    <property type="match status" value="1"/>
</dbReference>
<dbReference type="Pfam" id="PF00557">
    <property type="entry name" value="Peptidase_M24"/>
    <property type="match status" value="1"/>
</dbReference>
<evidence type="ECO:0000256" key="12">
    <source>
        <dbReference type="ARBA" id="ARBA00022915"/>
    </source>
</evidence>
<gene>
    <name evidence="23" type="ORF">H2204_010704</name>
</gene>
<keyword evidence="5" id="KW-0808">Transferase</keyword>
<dbReference type="InterPro" id="IPR000994">
    <property type="entry name" value="Pept_M24"/>
</dbReference>
<dbReference type="InterPro" id="IPR013546">
    <property type="entry name" value="PII_UdlTrfase/GS_AdlTrfase"/>
</dbReference>
<dbReference type="InterPro" id="IPR006660">
    <property type="entry name" value="Arsenate_reductase-like"/>
</dbReference>
<keyword evidence="20" id="KW-0732">Signal</keyword>
<dbReference type="SUPFAM" id="SSF109604">
    <property type="entry name" value="HD-domain/PDEase-like"/>
    <property type="match status" value="1"/>
</dbReference>
<dbReference type="NCBIfam" id="NF008808">
    <property type="entry name" value="PRK11830.1"/>
    <property type="match status" value="1"/>
</dbReference>
<keyword evidence="13" id="KW-0457">Lysine biosynthesis</keyword>
<dbReference type="CDD" id="cd00077">
    <property type="entry name" value="HDc"/>
    <property type="match status" value="1"/>
</dbReference>
<feature type="domain" description="ACT" evidence="21">
    <location>
        <begin position="1068"/>
        <end position="1139"/>
    </location>
</feature>
<evidence type="ECO:0000256" key="1">
    <source>
        <dbReference type="ARBA" id="ARBA00006746"/>
    </source>
</evidence>
<dbReference type="InterPro" id="IPR002467">
    <property type="entry name" value="Pept_M24A_MAP1"/>
</dbReference>
<keyword evidence="17 18" id="KW-0645">Protease</keyword>
<dbReference type="PANTHER" id="PTHR47320">
    <property type="entry name" value="BIFUNCTIONAL URIDYLYLTRANSFERASE/URIDYLYL-REMOVING ENZYME"/>
    <property type="match status" value="1"/>
</dbReference>
<evidence type="ECO:0000256" key="6">
    <source>
        <dbReference type="ARBA" id="ARBA00022695"/>
    </source>
</evidence>
<dbReference type="InterPro" id="IPR043519">
    <property type="entry name" value="NT_sf"/>
</dbReference>
<evidence type="ECO:0000313" key="23">
    <source>
        <dbReference type="EMBL" id="KAJ9624665.1"/>
    </source>
</evidence>
<dbReference type="PROSITE" id="PS51353">
    <property type="entry name" value="ARSC"/>
    <property type="match status" value="1"/>
</dbReference>
<feature type="chain" id="PRO_5041306162" description="Methionine aminopeptidase" evidence="20">
    <location>
        <begin position="17"/>
        <end position="1922"/>
    </location>
</feature>
<dbReference type="NCBIfam" id="TIGR00500">
    <property type="entry name" value="met_pdase_I"/>
    <property type="match status" value="1"/>
</dbReference>
<dbReference type="InterPro" id="IPR006504">
    <property type="entry name" value="Tscrpt_reg_Spx/MgsR"/>
</dbReference>
<dbReference type="HAMAP" id="MF_00811">
    <property type="entry name" value="DapD"/>
    <property type="match status" value="1"/>
</dbReference>
<evidence type="ECO:0000256" key="11">
    <source>
        <dbReference type="ARBA" id="ARBA00022842"/>
    </source>
</evidence>
<dbReference type="InterPro" id="IPR011004">
    <property type="entry name" value="Trimer_LpxA-like_sf"/>
</dbReference>
<keyword evidence="11" id="KW-0460">Magnesium</keyword>
<dbReference type="Gene3D" id="3.40.30.10">
    <property type="entry name" value="Glutaredoxin"/>
    <property type="match status" value="1"/>
</dbReference>
<dbReference type="HAMAP" id="MF_01690">
    <property type="entry name" value="DapE"/>
    <property type="match status" value="1"/>
</dbReference>
<keyword evidence="7 17" id="KW-0479">Metal-binding</keyword>
<dbReference type="FunFam" id="3.40.630.10:FF:000005">
    <property type="entry name" value="Succinyl-diaminopimelate desuccinylase"/>
    <property type="match status" value="1"/>
</dbReference>
<dbReference type="GO" id="GO:0008773">
    <property type="term" value="F:[protein-PII] uridylyltransferase activity"/>
    <property type="evidence" value="ECO:0007669"/>
    <property type="project" value="InterPro"/>
</dbReference>
<evidence type="ECO:0000256" key="4">
    <source>
        <dbReference type="ARBA" id="ARBA00022605"/>
    </source>
</evidence>
<feature type="binding site" evidence="17">
    <location>
        <position position="119"/>
    </location>
    <ligand>
        <name>a divalent metal cation</name>
        <dbReference type="ChEBI" id="CHEBI:60240"/>
        <label>1</label>
    </ligand>
</feature>
<dbReference type="Gene3D" id="3.40.630.10">
    <property type="entry name" value="Zn peptidases"/>
    <property type="match status" value="2"/>
</dbReference>
<dbReference type="Pfam" id="PF14602">
    <property type="entry name" value="Hexapep_2"/>
    <property type="match status" value="1"/>
</dbReference>
<feature type="domain" description="HD" evidence="22">
    <location>
        <begin position="722"/>
        <end position="844"/>
    </location>
</feature>
<keyword evidence="14" id="KW-0511">Multifunctional enzyme</keyword>
<comment type="similarity">
    <text evidence="1">Belongs to the peptidase M20A family. DapE subfamily.</text>
</comment>
<evidence type="ECO:0000256" key="19">
    <source>
        <dbReference type="SAM" id="MobiDB-lite"/>
    </source>
</evidence>
<feature type="binding site" evidence="17">
    <location>
        <position position="257"/>
    </location>
    <ligand>
        <name>a divalent metal cation</name>
        <dbReference type="ChEBI" id="CHEBI:60240"/>
        <label>1</label>
    </ligand>
</feature>
<evidence type="ECO:0000256" key="8">
    <source>
        <dbReference type="ARBA" id="ARBA00022737"/>
    </source>
</evidence>
<dbReference type="PANTHER" id="PTHR47320:SF1">
    <property type="entry name" value="BIFUNCTIONAL URIDYLYLTRANSFERASE_URIDYLYL-REMOVING ENZYME"/>
    <property type="match status" value="1"/>
</dbReference>
<dbReference type="Pfam" id="PF01909">
    <property type="entry name" value="NTP_transf_2"/>
    <property type="match status" value="1"/>
</dbReference>
<comment type="cofactor">
    <cofactor evidence="17">
        <name>Co(2+)</name>
        <dbReference type="ChEBI" id="CHEBI:48828"/>
    </cofactor>
    <cofactor evidence="17">
        <name>Zn(2+)</name>
        <dbReference type="ChEBI" id="CHEBI:29105"/>
    </cofactor>
    <cofactor evidence="17">
        <name>Mn(2+)</name>
        <dbReference type="ChEBI" id="CHEBI:29035"/>
    </cofactor>
    <cofactor evidence="17">
        <name>Fe(2+)</name>
        <dbReference type="ChEBI" id="CHEBI:29033"/>
    </cofactor>
    <text evidence="17">Binds 2 divalent metal cations per subunit. Has a high-affinity and a low affinity metal-binding site. The true nature of the physiological cofactor is under debate. The enzyme is active with cobalt, zinc, manganese or divalent iron ions. Most likely, methionine aminopeptidases function as mononuclear Fe(2+)-metalloproteases under physiological conditions, and the catalytically relevant metal-binding site has been assigned to the histidine-containing high-affinity site.</text>
</comment>
<keyword evidence="17 18" id="KW-0031">Aminopeptidase</keyword>
<dbReference type="SUPFAM" id="SSF53187">
    <property type="entry name" value="Zn-dependent exopeptidases"/>
    <property type="match status" value="1"/>
</dbReference>
<dbReference type="InterPro" id="IPR010043">
    <property type="entry name" value="UTase/UR"/>
</dbReference>
<dbReference type="InterPro" id="IPR037133">
    <property type="entry name" value="THP_succinylTrfase_N_sf"/>
</dbReference>
<dbReference type="InterPro" id="IPR036005">
    <property type="entry name" value="Creatinase/aminopeptidase-like"/>
</dbReference>
<dbReference type="NCBIfam" id="NF009557">
    <property type="entry name" value="PRK13009.1"/>
    <property type="match status" value="1"/>
</dbReference>
<keyword evidence="3" id="KW-0963">Cytoplasm</keyword>
<feature type="binding site" evidence="17">
    <location>
        <position position="193"/>
    </location>
    <ligand>
        <name>a divalent metal cation</name>
        <dbReference type="ChEBI" id="CHEBI:60240"/>
        <label>2</label>
        <note>catalytic</note>
    </ligand>
</feature>
<dbReference type="SUPFAM" id="SSF81301">
    <property type="entry name" value="Nucleotidyltransferase"/>
    <property type="match status" value="1"/>
</dbReference>
<dbReference type="PROSITE" id="PS51671">
    <property type="entry name" value="ACT"/>
    <property type="match status" value="2"/>
</dbReference>
<feature type="binding site" evidence="17">
    <location>
        <position position="200"/>
    </location>
    <ligand>
        <name>substrate</name>
    </ligand>
</feature>
<dbReference type="Gene3D" id="1.10.3090.10">
    <property type="entry name" value="cca-adding enzyme, domain 2"/>
    <property type="match status" value="1"/>
</dbReference>
<evidence type="ECO:0000256" key="17">
    <source>
        <dbReference type="HAMAP-Rule" id="MF_03174"/>
    </source>
</evidence>
<dbReference type="NCBIfam" id="NF003347">
    <property type="entry name" value="PRK04374.1"/>
    <property type="match status" value="1"/>
</dbReference>
<dbReference type="NCBIfam" id="TIGR01246">
    <property type="entry name" value="dapE_proteo"/>
    <property type="match status" value="1"/>
</dbReference>
<feature type="binding site" evidence="17">
    <location>
        <position position="101"/>
    </location>
    <ligand>
        <name>substrate</name>
    </ligand>
</feature>
<evidence type="ECO:0000256" key="2">
    <source>
        <dbReference type="ARBA" id="ARBA00007274"/>
    </source>
</evidence>
<dbReference type="SUPFAM" id="SSF55920">
    <property type="entry name" value="Creatinase/aminopeptidase"/>
    <property type="match status" value="1"/>
</dbReference>
<dbReference type="NCBIfam" id="TIGR01693">
    <property type="entry name" value="UTase_glnD"/>
    <property type="match status" value="1"/>
</dbReference>
<feature type="binding site" evidence="17">
    <location>
        <position position="226"/>
    </location>
    <ligand>
        <name>a divalent metal cation</name>
        <dbReference type="ChEBI" id="CHEBI:60240"/>
        <label>2</label>
        <note>catalytic</note>
    </ligand>
</feature>
<dbReference type="PROSITE" id="PS00759">
    <property type="entry name" value="ARGE_DAPE_CPG2_2"/>
    <property type="match status" value="1"/>
</dbReference>
<dbReference type="InterPro" id="IPR036264">
    <property type="entry name" value="Bact_exopeptidase_dim_dom"/>
</dbReference>
<dbReference type="InterPro" id="IPR011650">
    <property type="entry name" value="Peptidase_M20_dimer"/>
</dbReference>
<dbReference type="GO" id="GO:0006508">
    <property type="term" value="P:proteolysis"/>
    <property type="evidence" value="ECO:0007669"/>
    <property type="project" value="UniProtKB-KW"/>
</dbReference>
<dbReference type="Pfam" id="PF14805">
    <property type="entry name" value="THDPS_N_2"/>
    <property type="match status" value="1"/>
</dbReference>
<dbReference type="NCBIfam" id="TIGR01617">
    <property type="entry name" value="arsC_related"/>
    <property type="match status" value="1"/>
</dbReference>
<dbReference type="InterPro" id="IPR002933">
    <property type="entry name" value="Peptidase_M20"/>
</dbReference>
<evidence type="ECO:0000259" key="21">
    <source>
        <dbReference type="PROSITE" id="PS51671"/>
    </source>
</evidence>
<feature type="compositionally biased region" description="Low complexity" evidence="19">
    <location>
        <begin position="1123"/>
        <end position="1139"/>
    </location>
</feature>
<feature type="signal peptide" evidence="20">
    <location>
        <begin position="1"/>
        <end position="16"/>
    </location>
</feature>
<dbReference type="InterPro" id="IPR001451">
    <property type="entry name" value="Hexapep"/>
</dbReference>
<dbReference type="NCBIfam" id="TIGR00965">
    <property type="entry name" value="dapD"/>
    <property type="match status" value="1"/>
</dbReference>
<evidence type="ECO:0000256" key="3">
    <source>
        <dbReference type="ARBA" id="ARBA00022490"/>
    </source>
</evidence>
<comment type="similarity">
    <text evidence="2">Belongs to the transferase hexapeptide repeat family.</text>
</comment>
<evidence type="ECO:0000256" key="10">
    <source>
        <dbReference type="ARBA" id="ARBA00022833"/>
    </source>
</evidence>
<dbReference type="CDD" id="cd03891">
    <property type="entry name" value="M20_DapE_proteobac"/>
    <property type="match status" value="1"/>
</dbReference>
<evidence type="ECO:0000256" key="7">
    <source>
        <dbReference type="ARBA" id="ARBA00022723"/>
    </source>
</evidence>
<dbReference type="GO" id="GO:0046872">
    <property type="term" value="F:metal ion binding"/>
    <property type="evidence" value="ECO:0007669"/>
    <property type="project" value="UniProtKB-UniRule"/>
</dbReference>
<dbReference type="PROSITE" id="PS00680">
    <property type="entry name" value="MAP_1"/>
    <property type="match status" value="1"/>
</dbReference>
<dbReference type="Pfam" id="PF08335">
    <property type="entry name" value="GlnD_UR_UTase"/>
    <property type="match status" value="1"/>
</dbReference>
<dbReference type="InterPro" id="IPR005664">
    <property type="entry name" value="DapD_Trfase_Hexpep_rpt_fam"/>
</dbReference>
<dbReference type="Gene3D" id="2.160.10.10">
    <property type="entry name" value="Hexapeptide repeat proteins"/>
    <property type="match status" value="1"/>
</dbReference>
<dbReference type="CDD" id="cd03350">
    <property type="entry name" value="LbH_THP_succinylT"/>
    <property type="match status" value="1"/>
</dbReference>
<dbReference type="EMBL" id="JAPDRN010000092">
    <property type="protein sequence ID" value="KAJ9624665.1"/>
    <property type="molecule type" value="Genomic_DNA"/>
</dbReference>
<dbReference type="InterPro" id="IPR001714">
    <property type="entry name" value="Pept_M24_MAP"/>
</dbReference>
<dbReference type="InterPro" id="IPR036249">
    <property type="entry name" value="Thioredoxin-like_sf"/>
</dbReference>
<sequence length="1922" mass="210947">MARIASWVAFVQIAAGSAIMGAMSVNIKTPQEIEMMRIAGRLASEVLDIVTPHVKPGVTTEELDRICHDHIVNVQGTIPANVGYRGFPKTVCTSVNNVICHGIPSEGKVLKDGDIINIDVTVIKDGWHGDTSRMYFVGTPSVMAKRLVDATYEAMWRGIRAVRPGATLGDVGHAIQSYAEGERFSVVREYCGHGIGKVYHDEPQVVHYGRPGQGLVLQPGMTFTIEPMINEGTRYNKVLPDGWTVVTKDRKLSAQWEHMIAVTETGVDVLTLSPGDSLLDTPAASLNDPDWAAAARDALQQADTRLYRRFDQGDNIERLLALRARAADHLIRHAWQRCLPADSGLSLFAVGGYGRGELFPRSDIDLLVFGDPQAQLAHEEALARLFALLWDCGLAVSHAVRSGGQCGEAAADQTVLTALIEARPLMADEAARRALRAAVDDRELWPPRAFFLAKLEELRNRHQRFGDTADNLEPDLKDGPGGLRDLNTLGWMALRAFGVRDLEALVGLGHLGADEAAALKRERAVLARLRFGLHLVARRPEERLRFDYQKTLAARLGFEDDAESLGVEKMMQGFYRAASVVRRISDRLLQRFEEQFDGEAQPEPLTVGFALRRGYLAANDADWPSADIGQVFALFASWANNPQIRGLHSLTARALAESLPLLPAYDQADPDAREQFMALLRGQRPVDTLSRMARLGVLGQWIPAFAQVSGRMQFDLFHVYTVDQHTLMVLRNMGLFASSRADERFSIAHEVWPRLRKPELLLLAGLFHDIAKGRGGDHSELGAVDARAFCHAQGLSGSDTELVAWLVEQHLRMSVTAQKQDIADADVIHRFATLVGSRDRLDYLYLLTCADIAGTSPKLWNAWKDRLLADLYFATRRALREGLEHPVPATERVAEARDSVRALVREQGYDDATIDRQFAVMPDEGFIRLRPEQLAWQAAALIPIKQGQTLVKVRRISVDDPALEVFVHSPDRDGLFAAIVMTLDRKGYGIHRARVLDGPADTIFDNFEVSPADTFADGSSANLEAALREALSGDLTRLRPSRRVVPRQLRHFRFAPRIEFRDEPGATRFALVAPDRPGLLADVAFVLRNQGLRVQDARIATFGERAEDTFKTAATAKSAAARKTTAAEPVAKKTAAPKKAAVKKAPAKKAPAKTAEAARAENIARKSLRKPAGPGVEELKFGIESAFERRATLTLHELEGSTRPLVNRVIDGLESGEFRVAEPDGHGGWKVNEWLKKAVLLYFRVNDMAVVDARPAPFWDKVESRFAGYDEAKFRRGGVRVVPGAIARRGTYFGKDVVLMPSFTNIGAYVGEGTMVDTWATVGSCAQIGQHCHLSGGAGIGGVLEPLQASPTIIEDHCFIGARSEVVEGVVVGHHSVIGMGVFLSQSTRIYNRATGEISYGYIPPYSVVVSGSLPSKDGTHSLYCAVIVKQVDARTRSKTSNCDTCKKATKWLDRFGVPYTFVDYRDNKPSPETLLEWAAQLDGLAAMVNRSSTTWRQLPDNRKAADSEAEWKLLLREYPQLIKRPLVVTADGKRQRFQGALRRGRRVSAVLDLACDLIARPSVTPDDAGCQALIGERLQAAGFTCEHLRLGEVDNLWATHGSGAPVLVLLGHTDVVPPGPREAWQSDPFAPQIRDGVLYGRGTADMKGSVAAFVIAAEQFVAAHPQHTGTLAVLLTSDEEGDAIDGVRHVARLFAERGQRIDWCITGEPSSTTTLGDLLRVGRRGSLSARLRVQGVQGHVAYPDKARNPIHLAAPMLAELSARRWDEGYESFPSTSLQISNIHAGTGANNVIPGELVVDFNIRYNPHWDAAKLEAEITTLLDRHGLQYTLKWHRSGEPFYTPEGTLRAAARAVLAEHTGRAPEESTGGGTSDARFIAPLGAQCIEVGPVNASIHQVDENVRVDELEALPGLYQRLVERLLV</sequence>
<dbReference type="HAMAP" id="MF_01974">
    <property type="entry name" value="MetAP_1"/>
    <property type="match status" value="1"/>
</dbReference>
<dbReference type="GO" id="GO:0004239">
    <property type="term" value="F:initiator methionyl aminopeptidase activity"/>
    <property type="evidence" value="ECO:0007669"/>
    <property type="project" value="UniProtKB-UniRule"/>
</dbReference>
<accession>A0AA38XVZ0</accession>
<keyword evidence="10" id="KW-0862">Zinc</keyword>
<keyword evidence="6" id="KW-0548">Nucleotidyltransferase</keyword>
<dbReference type="SMART" id="SM00471">
    <property type="entry name" value="HDc"/>
    <property type="match status" value="1"/>
</dbReference>
<evidence type="ECO:0000256" key="14">
    <source>
        <dbReference type="ARBA" id="ARBA00023268"/>
    </source>
</evidence>
<evidence type="ECO:0000256" key="15">
    <source>
        <dbReference type="ARBA" id="ARBA00023315"/>
    </source>
</evidence>
<dbReference type="SUPFAM" id="SSF55031">
    <property type="entry name" value="Bacterial exopeptidase dimerisation domain"/>
    <property type="match status" value="1"/>
</dbReference>
<comment type="catalytic activity">
    <reaction evidence="17 18">
        <text>Release of N-terminal amino acids, preferentially methionine, from peptides and arylamides.</text>
        <dbReference type="EC" id="3.4.11.18"/>
    </reaction>
</comment>
<evidence type="ECO:0000256" key="9">
    <source>
        <dbReference type="ARBA" id="ARBA00022801"/>
    </source>
</evidence>
<dbReference type="CDD" id="cd05401">
    <property type="entry name" value="NT_GlnE_GlnD_like"/>
    <property type="match status" value="1"/>
</dbReference>
<dbReference type="SUPFAM" id="SSF51161">
    <property type="entry name" value="Trimeric LpxA-like enzymes"/>
    <property type="match status" value="1"/>
</dbReference>
<feature type="compositionally biased region" description="Basic residues" evidence="19">
    <location>
        <begin position="1140"/>
        <end position="1151"/>
    </location>
</feature>
<dbReference type="InterPro" id="IPR006674">
    <property type="entry name" value="HD_domain"/>
</dbReference>
<dbReference type="CDD" id="cd01086">
    <property type="entry name" value="MetAP1"/>
    <property type="match status" value="1"/>
</dbReference>
<dbReference type="PRINTS" id="PR00599">
    <property type="entry name" value="MAPEPTIDASE"/>
</dbReference>
<feature type="region of interest" description="Disordered" evidence="19">
    <location>
        <begin position="1123"/>
        <end position="1158"/>
    </location>
</feature>
<dbReference type="InterPro" id="IPR003607">
    <property type="entry name" value="HD/PDEase_dom"/>
</dbReference>
<feature type="binding site" evidence="17">
    <location>
        <position position="130"/>
    </location>
    <ligand>
        <name>a divalent metal cation</name>
        <dbReference type="ChEBI" id="CHEBI:60240"/>
        <label>1</label>
    </ligand>
</feature>
<evidence type="ECO:0000256" key="5">
    <source>
        <dbReference type="ARBA" id="ARBA00022679"/>
    </source>
</evidence>
<dbReference type="Gene3D" id="3.90.230.10">
    <property type="entry name" value="Creatinase/methionine aminopeptidase superfamily"/>
    <property type="match status" value="1"/>
</dbReference>
<dbReference type="Pfam" id="PF01546">
    <property type="entry name" value="Peptidase_M20"/>
    <property type="match status" value="1"/>
</dbReference>
<feature type="binding site" evidence="17">
    <location>
        <position position="130"/>
    </location>
    <ligand>
        <name>a divalent metal cation</name>
        <dbReference type="ChEBI" id="CHEBI:60240"/>
        <label>2</label>
        <note>catalytic</note>
    </ligand>
</feature>
<dbReference type="SUPFAM" id="SSF81593">
    <property type="entry name" value="Nucleotidyltransferase substrate binding subunit/domain"/>
    <property type="match status" value="1"/>
</dbReference>
<comment type="caution">
    <text evidence="23">The sequence shown here is derived from an EMBL/GenBank/DDBJ whole genome shotgun (WGS) entry which is preliminary data.</text>
</comment>
<dbReference type="HAMAP" id="MF_00277">
    <property type="entry name" value="PII_uridylyl_transf"/>
    <property type="match status" value="1"/>
</dbReference>
<dbReference type="Pfam" id="PF03960">
    <property type="entry name" value="ArsC"/>
    <property type="match status" value="1"/>
</dbReference>
<dbReference type="PROSITE" id="PS51831">
    <property type="entry name" value="HD"/>
    <property type="match status" value="1"/>
</dbReference>
<proteinExistence type="inferred from homology"/>